<dbReference type="RefSeq" id="WP_185674755.1">
    <property type="nucleotide sequence ID" value="NZ_JACHVB010000014.1"/>
</dbReference>
<name>A0A842HDJ8_9BACT</name>
<evidence type="ECO:0000313" key="2">
    <source>
        <dbReference type="EMBL" id="MBC2593756.1"/>
    </source>
</evidence>
<protein>
    <submittedName>
        <fullName evidence="2">Uncharacterized protein</fullName>
    </submittedName>
</protein>
<gene>
    <name evidence="2" type="ORF">H5P28_05725</name>
</gene>
<reference evidence="2 3" key="1">
    <citation type="submission" date="2020-07" db="EMBL/GenBank/DDBJ databases">
        <authorList>
            <person name="Feng X."/>
        </authorList>
    </citation>
    <scope>NUCLEOTIDE SEQUENCE [LARGE SCALE GENOMIC DNA]</scope>
    <source>
        <strain evidence="2 3">JCM31066</strain>
    </source>
</reference>
<organism evidence="2 3">
    <name type="scientific">Ruficoccus amylovorans</name>
    <dbReference type="NCBI Taxonomy" id="1804625"/>
    <lineage>
        <taxon>Bacteria</taxon>
        <taxon>Pseudomonadati</taxon>
        <taxon>Verrucomicrobiota</taxon>
        <taxon>Opitutia</taxon>
        <taxon>Puniceicoccales</taxon>
        <taxon>Cerasicoccaceae</taxon>
        <taxon>Ruficoccus</taxon>
    </lineage>
</organism>
<sequence>MMEEDFYAYEQRAERLRDYDPDLSESSALMQARFEAHGSGASRMGAKESEPATPPHDTDNNPSLKS</sequence>
<feature type="region of interest" description="Disordered" evidence="1">
    <location>
        <begin position="27"/>
        <end position="66"/>
    </location>
</feature>
<evidence type="ECO:0000256" key="1">
    <source>
        <dbReference type="SAM" id="MobiDB-lite"/>
    </source>
</evidence>
<accession>A0A842HDJ8</accession>
<dbReference type="EMBL" id="JACHVB010000014">
    <property type="protein sequence ID" value="MBC2593756.1"/>
    <property type="molecule type" value="Genomic_DNA"/>
</dbReference>
<proteinExistence type="predicted"/>
<evidence type="ECO:0000313" key="3">
    <source>
        <dbReference type="Proteomes" id="UP000546464"/>
    </source>
</evidence>
<dbReference type="Proteomes" id="UP000546464">
    <property type="component" value="Unassembled WGS sequence"/>
</dbReference>
<keyword evidence="3" id="KW-1185">Reference proteome</keyword>
<comment type="caution">
    <text evidence="2">The sequence shown here is derived from an EMBL/GenBank/DDBJ whole genome shotgun (WGS) entry which is preliminary data.</text>
</comment>
<dbReference type="AlphaFoldDB" id="A0A842HDJ8"/>